<evidence type="ECO:0008006" key="6">
    <source>
        <dbReference type="Google" id="ProtNLM"/>
    </source>
</evidence>
<dbReference type="Proteomes" id="UP000251314">
    <property type="component" value="Unassembled WGS sequence"/>
</dbReference>
<reference evidence="1" key="2">
    <citation type="submission" date="2018-10" db="EMBL/GenBank/DDBJ databases">
        <title>Effector identification in a new, highly contiguous assembly of the strawberry crown rot pathogen Phytophthora cactorum.</title>
        <authorList>
            <person name="Armitage A.D."/>
            <person name="Nellist C.F."/>
            <person name="Bates H."/>
            <person name="Vickerstaff R.J."/>
            <person name="Harrison R.J."/>
        </authorList>
    </citation>
    <scope>NUCLEOTIDE SEQUENCE</scope>
    <source>
        <strain evidence="1">4032</strain>
        <strain evidence="2">4040</strain>
        <strain evidence="3">P421</strain>
    </source>
</reference>
<evidence type="ECO:0000313" key="4">
    <source>
        <dbReference type="EMBL" id="RAW20774.1"/>
    </source>
</evidence>
<sequence length="98" mass="11457">MADRTRVPVNLPKFTSKRGEDVREWLFQIENACRVNNFPIEDANICLPGIAGSVMEKPALGRFLHWSSTTRSEEHAWEIFREHMLQHFEASNYRAVLR</sequence>
<evidence type="ECO:0000313" key="5">
    <source>
        <dbReference type="Proteomes" id="UP000251314"/>
    </source>
</evidence>
<keyword evidence="5" id="KW-1185">Reference proteome</keyword>
<dbReference type="AlphaFoldDB" id="A0A329R847"/>
<gene>
    <name evidence="4" type="ORF">PC110_g22783</name>
    <name evidence="1" type="ORF">PC115_g24246</name>
    <name evidence="2" type="ORF">PC117_g27081</name>
    <name evidence="3" type="ORF">PC129_g24305</name>
</gene>
<dbReference type="Proteomes" id="UP000736787">
    <property type="component" value="Unassembled WGS sequence"/>
</dbReference>
<dbReference type="EMBL" id="RCMK01002949">
    <property type="protein sequence ID" value="KAG2877465.1"/>
    <property type="molecule type" value="Genomic_DNA"/>
</dbReference>
<dbReference type="EMBL" id="RCMI01002992">
    <property type="protein sequence ID" value="KAG2873955.1"/>
    <property type="molecule type" value="Genomic_DNA"/>
</dbReference>
<name>A0A329R847_9STRA</name>
<dbReference type="EMBL" id="MJFZ01002394">
    <property type="protein sequence ID" value="RAW20774.1"/>
    <property type="molecule type" value="Genomic_DNA"/>
</dbReference>
<evidence type="ECO:0000313" key="2">
    <source>
        <dbReference type="EMBL" id="KAG2877465.1"/>
    </source>
</evidence>
<dbReference type="Proteomes" id="UP000774804">
    <property type="component" value="Unassembled WGS sequence"/>
</dbReference>
<proteinExistence type="predicted"/>
<organism evidence="4 5">
    <name type="scientific">Phytophthora cactorum</name>
    <dbReference type="NCBI Taxonomy" id="29920"/>
    <lineage>
        <taxon>Eukaryota</taxon>
        <taxon>Sar</taxon>
        <taxon>Stramenopiles</taxon>
        <taxon>Oomycota</taxon>
        <taxon>Peronosporomycetes</taxon>
        <taxon>Peronosporales</taxon>
        <taxon>Peronosporaceae</taxon>
        <taxon>Phytophthora</taxon>
    </lineage>
</organism>
<dbReference type="Proteomes" id="UP000760860">
    <property type="component" value="Unassembled WGS sequence"/>
</dbReference>
<evidence type="ECO:0000313" key="3">
    <source>
        <dbReference type="EMBL" id="KAG3198568.1"/>
    </source>
</evidence>
<dbReference type="OrthoDB" id="105920at2759"/>
<comment type="caution">
    <text evidence="4">The sequence shown here is derived from an EMBL/GenBank/DDBJ whole genome shotgun (WGS) entry which is preliminary data.</text>
</comment>
<dbReference type="VEuPathDB" id="FungiDB:PC110_g22783"/>
<dbReference type="EMBL" id="RCMV01003482">
    <property type="protein sequence ID" value="KAG3198568.1"/>
    <property type="molecule type" value="Genomic_DNA"/>
</dbReference>
<accession>A0A329R847</accession>
<evidence type="ECO:0000313" key="1">
    <source>
        <dbReference type="EMBL" id="KAG2873955.1"/>
    </source>
</evidence>
<reference evidence="4 5" key="1">
    <citation type="submission" date="2018-01" db="EMBL/GenBank/DDBJ databases">
        <title>Draft genome of the strawberry crown rot pathogen Phytophthora cactorum.</title>
        <authorList>
            <person name="Armitage A.D."/>
            <person name="Lysoe E."/>
            <person name="Nellist C.F."/>
            <person name="Harrison R.J."/>
            <person name="Brurberg M.B."/>
        </authorList>
    </citation>
    <scope>NUCLEOTIDE SEQUENCE [LARGE SCALE GENOMIC DNA]</scope>
    <source>
        <strain evidence="4 5">10300</strain>
    </source>
</reference>
<protein>
    <recommendedName>
        <fullName evidence="6">Retrotransposon gag domain-containing protein</fullName>
    </recommendedName>
</protein>